<sequence length="348" mass="38945">MKLKTYVFSTLCFFVLLSSCKKDDDDPIVQIPERDRAEQQIADLDSLTMYLQTHYYNRATFAEPGNHSISELVITELPKDASGNYLPLPDPDNNELLSVGVDIDNPKKTTYLETEYDFYILELNEGGGVNPHFSDKVRLNYNGFLANGTSFDGTVTPTDFDLMNLIPGWREVIPFFKTSEGFEENGDGTVTYNNYGLGVMFLPSGLGYYGNPTSDIPAYTNIIFKFELYQSEVNDHDGDGIPSYMEDLNGNKNLFDDDTDSDNTPNFLDADDDADRIATLNELTRQTYTVNTNNAEEEPVLAAGEFERSRSESGGIITIKTLKIVDKDGDGVADYLQSSEKTDYSKNN</sequence>
<organism evidence="6 7">
    <name type="scientific">Gelidibacter algens</name>
    <dbReference type="NCBI Taxonomy" id="49280"/>
    <lineage>
        <taxon>Bacteria</taxon>
        <taxon>Pseudomonadati</taxon>
        <taxon>Bacteroidota</taxon>
        <taxon>Flavobacteriia</taxon>
        <taxon>Flavobacteriales</taxon>
        <taxon>Flavobacteriaceae</taxon>
        <taxon>Gelidibacter</taxon>
    </lineage>
</organism>
<dbReference type="InterPro" id="IPR001179">
    <property type="entry name" value="PPIase_FKBP_dom"/>
</dbReference>
<accession>A0A327RQQ1</accession>
<dbReference type="InterPro" id="IPR046357">
    <property type="entry name" value="PPIase_dom_sf"/>
</dbReference>
<keyword evidence="7" id="KW-1185">Reference proteome</keyword>
<dbReference type="Pfam" id="PF00254">
    <property type="entry name" value="FKBP_C"/>
    <property type="match status" value="1"/>
</dbReference>
<dbReference type="GO" id="GO:0003755">
    <property type="term" value="F:peptidyl-prolyl cis-trans isomerase activity"/>
    <property type="evidence" value="ECO:0007669"/>
    <property type="project" value="UniProtKB-KW"/>
</dbReference>
<proteinExistence type="predicted"/>
<reference evidence="6 7" key="1">
    <citation type="submission" date="2018-06" db="EMBL/GenBank/DDBJ databases">
        <title>Genomic Encyclopedia of Archaeal and Bacterial Type Strains, Phase II (KMG-II): from individual species to whole genera.</title>
        <authorList>
            <person name="Goeker M."/>
        </authorList>
    </citation>
    <scope>NUCLEOTIDE SEQUENCE [LARGE SCALE GENOMIC DNA]</scope>
    <source>
        <strain evidence="6 7">DSM 12408</strain>
    </source>
</reference>
<evidence type="ECO:0000313" key="7">
    <source>
        <dbReference type="Proteomes" id="UP000248987"/>
    </source>
</evidence>
<comment type="caution">
    <text evidence="6">The sequence shown here is derived from an EMBL/GenBank/DDBJ whole genome shotgun (WGS) entry which is preliminary data.</text>
</comment>
<evidence type="ECO:0000313" key="6">
    <source>
        <dbReference type="EMBL" id="RAJ19219.1"/>
    </source>
</evidence>
<evidence type="ECO:0000256" key="3">
    <source>
        <dbReference type="ARBA" id="ARBA00023110"/>
    </source>
</evidence>
<feature type="domain" description="PPIase FKBP-type" evidence="5">
    <location>
        <begin position="134"/>
        <end position="232"/>
    </location>
</feature>
<evidence type="ECO:0000256" key="4">
    <source>
        <dbReference type="PROSITE-ProRule" id="PRU00277"/>
    </source>
</evidence>
<evidence type="ECO:0000256" key="1">
    <source>
        <dbReference type="ARBA" id="ARBA00000971"/>
    </source>
</evidence>
<dbReference type="PROSITE" id="PS51257">
    <property type="entry name" value="PROKAR_LIPOPROTEIN"/>
    <property type="match status" value="1"/>
</dbReference>
<name>A0A327RQQ1_9FLAO</name>
<dbReference type="PROSITE" id="PS50059">
    <property type="entry name" value="FKBP_PPIASE"/>
    <property type="match status" value="1"/>
</dbReference>
<dbReference type="EMBL" id="QLLQ01000022">
    <property type="protein sequence ID" value="RAJ19219.1"/>
    <property type="molecule type" value="Genomic_DNA"/>
</dbReference>
<evidence type="ECO:0000259" key="5">
    <source>
        <dbReference type="PROSITE" id="PS50059"/>
    </source>
</evidence>
<comment type="catalytic activity">
    <reaction evidence="1 4">
        <text>[protein]-peptidylproline (omega=180) = [protein]-peptidylproline (omega=0)</text>
        <dbReference type="Rhea" id="RHEA:16237"/>
        <dbReference type="Rhea" id="RHEA-COMP:10747"/>
        <dbReference type="Rhea" id="RHEA-COMP:10748"/>
        <dbReference type="ChEBI" id="CHEBI:83833"/>
        <dbReference type="ChEBI" id="CHEBI:83834"/>
        <dbReference type="EC" id="5.2.1.8"/>
    </reaction>
</comment>
<keyword evidence="4" id="KW-0413">Isomerase</keyword>
<keyword evidence="3 4" id="KW-0697">Rotamase</keyword>
<dbReference type="EC" id="5.2.1.8" evidence="2 4"/>
<gene>
    <name evidence="6" type="ORF">LX77_03579</name>
</gene>
<dbReference type="Gene3D" id="3.10.50.40">
    <property type="match status" value="1"/>
</dbReference>
<dbReference type="RefSeq" id="WP_146608979.1">
    <property type="nucleotide sequence ID" value="NZ_LZRN01000038.1"/>
</dbReference>
<evidence type="ECO:0000256" key="2">
    <source>
        <dbReference type="ARBA" id="ARBA00013194"/>
    </source>
</evidence>
<protein>
    <recommendedName>
        <fullName evidence="2 4">peptidylprolyl isomerase</fullName>
        <ecNumber evidence="2 4">5.2.1.8</ecNumber>
    </recommendedName>
</protein>
<dbReference type="AlphaFoldDB" id="A0A327RQQ1"/>
<dbReference type="SUPFAM" id="SSF54534">
    <property type="entry name" value="FKBP-like"/>
    <property type="match status" value="1"/>
</dbReference>
<dbReference type="OrthoDB" id="1424215at2"/>
<dbReference type="Proteomes" id="UP000248987">
    <property type="component" value="Unassembled WGS sequence"/>
</dbReference>